<dbReference type="PANTHER" id="PTHR38834">
    <property type="entry name" value="PERIPLASMIC SUBSTRATE BINDING PROTEIN FAMILY 3"/>
    <property type="match status" value="1"/>
</dbReference>
<evidence type="ECO:0000313" key="3">
    <source>
        <dbReference type="Proteomes" id="UP000256845"/>
    </source>
</evidence>
<accession>A0A3D9HR67</accession>
<dbReference type="Gene3D" id="3.40.190.10">
    <property type="entry name" value="Periplasmic binding protein-like II"/>
    <property type="match status" value="2"/>
</dbReference>
<dbReference type="OrthoDB" id="2081943at2"/>
<feature type="domain" description="Solute-binding protein family 3/N-terminal" evidence="1">
    <location>
        <begin position="29"/>
        <end position="244"/>
    </location>
</feature>
<gene>
    <name evidence="2" type="ORF">DFP90_10223</name>
</gene>
<comment type="caution">
    <text evidence="2">The sequence shown here is derived from an EMBL/GenBank/DDBJ whole genome shotgun (WGS) entry which is preliminary data.</text>
</comment>
<dbReference type="RefSeq" id="WP_115935572.1">
    <property type="nucleotide sequence ID" value="NZ_QRDW01000002.1"/>
</dbReference>
<dbReference type="InterPro" id="IPR001638">
    <property type="entry name" value="Solute-binding_3/MltF_N"/>
</dbReference>
<organism evidence="2 3">
    <name type="scientific">Aestuariispira insulae</name>
    <dbReference type="NCBI Taxonomy" id="1461337"/>
    <lineage>
        <taxon>Bacteria</taxon>
        <taxon>Pseudomonadati</taxon>
        <taxon>Pseudomonadota</taxon>
        <taxon>Alphaproteobacteria</taxon>
        <taxon>Rhodospirillales</taxon>
        <taxon>Kiloniellaceae</taxon>
        <taxon>Aestuariispira</taxon>
    </lineage>
</organism>
<protein>
    <submittedName>
        <fullName evidence="2">Amino acid ABC transporter substrate-binding protein (PAAT family)</fullName>
    </submittedName>
</protein>
<dbReference type="AlphaFoldDB" id="A0A3D9HR67"/>
<name>A0A3D9HR67_9PROT</name>
<dbReference type="PANTHER" id="PTHR38834:SF3">
    <property type="entry name" value="SOLUTE-BINDING PROTEIN FAMILY 3_N-TERMINAL DOMAIN-CONTAINING PROTEIN"/>
    <property type="match status" value="1"/>
</dbReference>
<dbReference type="SUPFAM" id="SSF53850">
    <property type="entry name" value="Periplasmic binding protein-like II"/>
    <property type="match status" value="1"/>
</dbReference>
<sequence length="255" mass="29820">MRFLIMIFCLLGWCFDSNGSRAEDRKITVAVGDWPPYISQKQKHDGAIAHLIRDIFTDEGIEAEIQFLPWGRAYAETADGKYQATGVWMHKDEREADFHYSDPVLTEQFVFFHRKDREFHWKSLEDLSGLRIGGGVKYSYGPIFDQALETGLLHMERVPAVRQNISKLLLGRIDIFPEEVNVGYASLRDHFTAEEQRRITHHKTPLLNNLSYLLFPKKSADSVILMEKFNNRLRIYREIGLYDRYLNDLRDGQYL</sequence>
<evidence type="ECO:0000313" key="2">
    <source>
        <dbReference type="EMBL" id="RED52007.1"/>
    </source>
</evidence>
<dbReference type="Proteomes" id="UP000256845">
    <property type="component" value="Unassembled WGS sequence"/>
</dbReference>
<evidence type="ECO:0000259" key="1">
    <source>
        <dbReference type="Pfam" id="PF00497"/>
    </source>
</evidence>
<keyword evidence="3" id="KW-1185">Reference proteome</keyword>
<dbReference type="EMBL" id="QRDW01000002">
    <property type="protein sequence ID" value="RED52007.1"/>
    <property type="molecule type" value="Genomic_DNA"/>
</dbReference>
<proteinExistence type="predicted"/>
<reference evidence="2 3" key="1">
    <citation type="submission" date="2018-07" db="EMBL/GenBank/DDBJ databases">
        <title>Genomic Encyclopedia of Type Strains, Phase III (KMG-III): the genomes of soil and plant-associated and newly described type strains.</title>
        <authorList>
            <person name="Whitman W."/>
        </authorList>
    </citation>
    <scope>NUCLEOTIDE SEQUENCE [LARGE SCALE GENOMIC DNA]</scope>
    <source>
        <strain evidence="2 3">CECT 8488</strain>
    </source>
</reference>
<dbReference type="Pfam" id="PF00497">
    <property type="entry name" value="SBP_bac_3"/>
    <property type="match status" value="1"/>
</dbReference>